<comment type="cofactor">
    <cofactor evidence="22">
        <name>Mn(2+)</name>
        <dbReference type="ChEBI" id="CHEBI:29035"/>
    </cofactor>
</comment>
<feature type="binding site" evidence="21">
    <location>
        <position position="57"/>
    </location>
    <ligand>
        <name>a divalent metal cation</name>
        <dbReference type="ChEBI" id="CHEBI:60240"/>
    </ligand>
</feature>
<dbReference type="PRINTS" id="PR00228">
    <property type="entry name" value="GEMCOATCLVL1"/>
</dbReference>
<comment type="subunit">
    <text evidence="22">Homooligomer.</text>
</comment>
<evidence type="ECO:0000256" key="11">
    <source>
        <dbReference type="ARBA" id="ARBA00022741"/>
    </source>
</evidence>
<dbReference type="InterPro" id="IPR022692">
    <property type="entry name" value="Gemini_AL1_REP_central"/>
</dbReference>
<keyword evidence="10 21" id="KW-0479">Metal-binding</keyword>
<dbReference type="GO" id="GO:0004386">
    <property type="term" value="F:helicase activity"/>
    <property type="evidence" value="ECO:0007669"/>
    <property type="project" value="UniProtKB-KW"/>
</dbReference>
<evidence type="ECO:0000256" key="21">
    <source>
        <dbReference type="PIRSR" id="PIRSR601191-2"/>
    </source>
</evidence>
<evidence type="ECO:0000256" key="14">
    <source>
        <dbReference type="ARBA" id="ARBA00022806"/>
    </source>
</evidence>
<proteinExistence type="inferred from homology"/>
<name>A0A182AY19_9GEMI</name>
<keyword evidence="18 22" id="KW-0511">Multifunctional enzyme</keyword>
<evidence type="ECO:0000313" key="24">
    <source>
        <dbReference type="EMBL" id="ALO02535.1"/>
    </source>
</evidence>
<dbReference type="GO" id="GO:0006260">
    <property type="term" value="P:DNA replication"/>
    <property type="evidence" value="ECO:0007669"/>
    <property type="project" value="UniProtKB-KW"/>
</dbReference>
<keyword evidence="17 22" id="KW-0238">DNA-binding</keyword>
<dbReference type="InterPro" id="IPR049912">
    <property type="entry name" value="CRESS_DNA_REP"/>
</dbReference>
<accession>A0A182AY19</accession>
<dbReference type="GO" id="GO:0016779">
    <property type="term" value="F:nucleotidyltransferase activity"/>
    <property type="evidence" value="ECO:0007669"/>
    <property type="project" value="UniProtKB-KW"/>
</dbReference>
<dbReference type="GO" id="GO:0042025">
    <property type="term" value="C:host cell nucleus"/>
    <property type="evidence" value="ECO:0007669"/>
    <property type="project" value="UniProtKB-SubCell"/>
</dbReference>
<evidence type="ECO:0000256" key="17">
    <source>
        <dbReference type="ARBA" id="ARBA00023125"/>
    </source>
</evidence>
<evidence type="ECO:0000256" key="7">
    <source>
        <dbReference type="ARBA" id="ARBA00022695"/>
    </source>
</evidence>
<evidence type="ECO:0000256" key="1">
    <source>
        <dbReference type="ARBA" id="ARBA00004147"/>
    </source>
</evidence>
<dbReference type="GO" id="GO:0005524">
    <property type="term" value="F:ATP binding"/>
    <property type="evidence" value="ECO:0007669"/>
    <property type="project" value="UniProtKB-KW"/>
</dbReference>
<dbReference type="GO" id="GO:0003677">
    <property type="term" value="F:DNA binding"/>
    <property type="evidence" value="ECO:0007669"/>
    <property type="project" value="UniProtKB-KW"/>
</dbReference>
<evidence type="ECO:0000256" key="4">
    <source>
        <dbReference type="ARBA" id="ARBA00022562"/>
    </source>
</evidence>
<keyword evidence="11 22" id="KW-0547">Nucleotide-binding</keyword>
<evidence type="ECO:0000256" key="9">
    <source>
        <dbReference type="ARBA" id="ARBA00022722"/>
    </source>
</evidence>
<organism evidence="24">
    <name type="scientific">Soybean chlorotic blotch virus</name>
    <dbReference type="NCBI Taxonomy" id="761702"/>
    <lineage>
        <taxon>Viruses</taxon>
        <taxon>Monodnaviria</taxon>
        <taxon>Shotokuvirae</taxon>
        <taxon>Cressdnaviricota</taxon>
        <taxon>Repensiviricetes</taxon>
        <taxon>Geplafuvirales</taxon>
        <taxon>Geminiviridae</taxon>
        <taxon>Begomovirus</taxon>
        <taxon>Begomovirus glycinepallidi</taxon>
    </lineage>
</organism>
<dbReference type="EMBL" id="KT454813">
    <property type="protein sequence ID" value="ALO02535.1"/>
    <property type="molecule type" value="Genomic_DNA"/>
</dbReference>
<keyword evidence="5" id="KW-0945">Host-virus interaction</keyword>
<dbReference type="GO" id="GO:0005198">
    <property type="term" value="F:structural molecule activity"/>
    <property type="evidence" value="ECO:0007669"/>
    <property type="project" value="InterPro"/>
</dbReference>
<keyword evidence="8" id="KW-0235">DNA replication</keyword>
<feature type="domain" description="CRESS-DNA virus Rep endonuclease" evidence="23">
    <location>
        <begin position="8"/>
        <end position="116"/>
    </location>
</feature>
<protein>
    <recommendedName>
        <fullName evidence="3 22">Replication-associated protein</fullName>
        <shortName evidence="22">Rep</shortName>
        <ecNumber evidence="22">3.1.21.-</ecNumber>
    </recommendedName>
</protein>
<dbReference type="PRINTS" id="PR00227">
    <property type="entry name" value="GEMCOATAL1"/>
</dbReference>
<dbReference type="InterPro" id="IPR001191">
    <property type="entry name" value="Gemini_AL1_REP"/>
</dbReference>
<evidence type="ECO:0000256" key="13">
    <source>
        <dbReference type="ARBA" id="ARBA00022801"/>
    </source>
</evidence>
<evidence type="ECO:0000256" key="2">
    <source>
        <dbReference type="ARBA" id="ARBA00006240"/>
    </source>
</evidence>
<keyword evidence="12 22" id="KW-0255">Endonuclease</keyword>
<keyword evidence="7 22" id="KW-0548">Nucleotidyltransferase</keyword>
<keyword evidence="9 22" id="KW-0540">Nuclease</keyword>
<evidence type="ECO:0000259" key="23">
    <source>
        <dbReference type="PROSITE" id="PS52020"/>
    </source>
</evidence>
<dbReference type="GO" id="GO:0046872">
    <property type="term" value="F:metal ion binding"/>
    <property type="evidence" value="ECO:0007669"/>
    <property type="project" value="UniProtKB-KW"/>
</dbReference>
<comment type="cofactor">
    <cofactor evidence="21">
        <name>Mg(2+)</name>
        <dbReference type="ChEBI" id="CHEBI:18420"/>
    </cofactor>
    <cofactor evidence="21">
        <name>Mn(2+)</name>
        <dbReference type="ChEBI" id="CHEBI:29035"/>
    </cofactor>
    <text evidence="21">Divalent metal cations, possibly Mg(2+) or Mn(2+).</text>
</comment>
<evidence type="ECO:0000256" key="18">
    <source>
        <dbReference type="ARBA" id="ARBA00023268"/>
    </source>
</evidence>
<feature type="binding site" evidence="21">
    <location>
        <position position="107"/>
    </location>
    <ligand>
        <name>a divalent metal cation</name>
        <dbReference type="ChEBI" id="CHEBI:60240"/>
    </ligand>
</feature>
<evidence type="ECO:0000256" key="20">
    <source>
        <dbReference type="PIRSR" id="PIRSR601191-1"/>
    </source>
</evidence>
<evidence type="ECO:0000256" key="12">
    <source>
        <dbReference type="ARBA" id="ARBA00022759"/>
    </source>
</evidence>
<evidence type="ECO:0000256" key="6">
    <source>
        <dbReference type="ARBA" id="ARBA00022679"/>
    </source>
</evidence>
<keyword evidence="4 22" id="KW-1048">Host nucleus</keyword>
<sequence length="362" mass="40572">MPRSGAFRVSAKNIFLTYPRCSLSKDEALELLQGIPTPVNKKFIKVARELHEDGQPHLHVLLQFEGKFSIKNPRLFDLVSRASAHVFHPNVQGAKSSSDVKSYIDKDGDTVSWGEFQIDGRSSRGGKQSANDAYAAAINTGSPTKALQLLKEQAPKDYVLQFHNIKGNLERIFMKEPTPWACPYDPRSFNNVPDVMLDWVSVNVKDPAARPNRPISIVVEGDSRTGKTMWARSLGVHNYLCGHLDLSPKVYSNNAWYNVIDDVDPHYLKHFKEFMGAQHDWQSNTKYGKPIQIKGGIPTIFLCNPGHSSSYKSYLDEEKNSSLKQWALKNAIFVSIAFPLYTSPDQSQTSTSEKEANPTTPC</sequence>
<evidence type="ECO:0000256" key="10">
    <source>
        <dbReference type="ARBA" id="ARBA00022723"/>
    </source>
</evidence>
<evidence type="ECO:0000256" key="15">
    <source>
        <dbReference type="ARBA" id="ARBA00022840"/>
    </source>
</evidence>
<comment type="subcellular location">
    <subcellularLocation>
        <location evidence="1 22">Host nucleus</location>
    </subcellularLocation>
</comment>
<dbReference type="Pfam" id="PF00799">
    <property type="entry name" value="Gemini_AL1"/>
    <property type="match status" value="1"/>
</dbReference>
<keyword evidence="15 22" id="KW-0067">ATP-binding</keyword>
<evidence type="ECO:0000256" key="3">
    <source>
        <dbReference type="ARBA" id="ARBA00014531"/>
    </source>
</evidence>
<dbReference type="EC" id="3.1.21.-" evidence="22"/>
<comment type="function">
    <text evidence="19 22">Essential for the replication of viral ssDNA. The closed circular ssDNA genome is first converted to a superhelical dsDNA. Rep binds a specific region at the genome origin of replication. It introduces an endonucleolytic nick within the conserved sequence 5'-TAATATTAC-3' in the intergenic region of the genome present in all geminiviruses, thereby initiating the rolling circle replication (RCR). Following cleavage, binds covalently to the 5'-phosphate of DNA as a tyrosyl ester. The cleavage gives rise to a free 3'-OH that serves as a primer for the cellular DNA polymerase. The polymerase synthesizes the (+) strand DNA by rolling circle mechanism. After one round of replication, a Rep-catalyzed nucleotidyl transfer reaction releases a circular single-stranded virus genome, thereby terminating the replication. Displays origin-specific DNA cleavage, nucleotidyl transferase, ATPase and helicase activities.</text>
</comment>
<reference evidence="24" key="1">
    <citation type="journal article" date="2016" name="New Dis. Rep.">
        <title>First report of Soybean chlorotic blotch virus and West African Asystasia virus 1 infecting cassava and a wild cassava relative in Cameroon and Togo.</title>
        <authorList>
            <person name="Leke W.N."/>
            <person name="Mignouna D.B."/>
            <person name="Brown J.K."/>
            <person name="Fondong V.N."/>
        </authorList>
    </citation>
    <scope>NUCLEOTIDE SEQUENCE</scope>
    <source>
        <strain evidence="24">Togo-Cassava-45-14</strain>
    </source>
</reference>
<dbReference type="InterPro" id="IPR001301">
    <property type="entry name" value="Gemini_AL1_CLV"/>
</dbReference>
<evidence type="ECO:0000256" key="22">
    <source>
        <dbReference type="RuleBase" id="RU361249"/>
    </source>
</evidence>
<feature type="binding site" evidence="21">
    <location>
        <position position="49"/>
    </location>
    <ligand>
        <name>a divalent metal cation</name>
        <dbReference type="ChEBI" id="CHEBI:60240"/>
    </ligand>
</feature>
<dbReference type="Gene3D" id="3.40.1310.20">
    <property type="match status" value="1"/>
</dbReference>
<evidence type="ECO:0000256" key="16">
    <source>
        <dbReference type="ARBA" id="ARBA00023124"/>
    </source>
</evidence>
<keyword evidence="14 22" id="KW-0347">Helicase</keyword>
<dbReference type="PROSITE" id="PS52020">
    <property type="entry name" value="CRESS_DNA_REP"/>
    <property type="match status" value="1"/>
</dbReference>
<evidence type="ECO:0000256" key="8">
    <source>
        <dbReference type="ARBA" id="ARBA00022705"/>
    </source>
</evidence>
<keyword evidence="13 22" id="KW-0378">Hydrolase</keyword>
<feature type="binding site" evidence="21">
    <location>
        <position position="59"/>
    </location>
    <ligand>
        <name>a divalent metal cation</name>
        <dbReference type="ChEBI" id="CHEBI:60240"/>
    </ligand>
</feature>
<comment type="similarity">
    <text evidence="2 22">Belongs to the geminiviridae Rep protein family.</text>
</comment>
<dbReference type="Pfam" id="PF08283">
    <property type="entry name" value="Gemini_AL1_M"/>
    <property type="match status" value="1"/>
</dbReference>
<evidence type="ECO:0000256" key="5">
    <source>
        <dbReference type="ARBA" id="ARBA00022581"/>
    </source>
</evidence>
<comment type="domain">
    <text evidence="22">There are 3 rolling circle replication (RCR) motifs. RCR-2 is probably involved in metal coordination. RCR-3 is required for phosphodiester bond cleavage for initiation of RCR.</text>
</comment>
<keyword evidence="16 22" id="KW-0190">Covalent protein-DNA linkage</keyword>
<dbReference type="GO" id="GO:0016888">
    <property type="term" value="F:DNA endonuclease activity, producing 5'-phosphomonoesters"/>
    <property type="evidence" value="ECO:0007669"/>
    <property type="project" value="InterPro"/>
</dbReference>
<keyword evidence="6 22" id="KW-0808">Transferase</keyword>
<feature type="active site" description="For DNA cleavage activity" evidence="20">
    <location>
        <position position="103"/>
    </location>
</feature>
<evidence type="ECO:0000256" key="19">
    <source>
        <dbReference type="ARBA" id="ARBA00024923"/>
    </source>
</evidence>
<dbReference type="SUPFAM" id="SSF55464">
    <property type="entry name" value="Origin of replication-binding domain, RBD-like"/>
    <property type="match status" value="1"/>
</dbReference>